<dbReference type="Gene3D" id="3.20.20.80">
    <property type="entry name" value="Glycosidases"/>
    <property type="match status" value="1"/>
</dbReference>
<feature type="domain" description="GH18" evidence="14">
    <location>
        <begin position="545"/>
        <end position="904"/>
    </location>
</feature>
<keyword evidence="7" id="KW-0843">Virulence</keyword>
<dbReference type="InterPro" id="IPR018392">
    <property type="entry name" value="LysM"/>
</dbReference>
<dbReference type="InterPro" id="IPR011583">
    <property type="entry name" value="Chitinase_II/V-like_cat"/>
</dbReference>
<dbReference type="InterPro" id="IPR001002">
    <property type="entry name" value="Chitin-bd_1"/>
</dbReference>
<keyword evidence="5 11" id="KW-0378">Hydrolase</keyword>
<dbReference type="InterPro" id="IPR036779">
    <property type="entry name" value="LysM_dom_sf"/>
</dbReference>
<keyword evidence="9 11" id="KW-0326">Glycosidase</keyword>
<proteinExistence type="inferred from homology"/>
<dbReference type="EC" id="3.2.1.14" evidence="3"/>
<dbReference type="EMBL" id="ML976690">
    <property type="protein sequence ID" value="KAF1972056.1"/>
    <property type="molecule type" value="Genomic_DNA"/>
</dbReference>
<dbReference type="AlphaFoldDB" id="A0A6A5VAK3"/>
<evidence type="ECO:0000256" key="9">
    <source>
        <dbReference type="ARBA" id="ARBA00023295"/>
    </source>
</evidence>
<dbReference type="InterPro" id="IPR001579">
    <property type="entry name" value="Glyco_hydro_18_chit_AS"/>
</dbReference>
<evidence type="ECO:0000256" key="11">
    <source>
        <dbReference type="RuleBase" id="RU000489"/>
    </source>
</evidence>
<dbReference type="CDD" id="cd02878">
    <property type="entry name" value="GH18_zymocin_alpha"/>
    <property type="match status" value="1"/>
</dbReference>
<protein>
    <recommendedName>
        <fullName evidence="3">chitinase</fullName>
        <ecNumber evidence="3">3.2.1.14</ecNumber>
    </recommendedName>
</protein>
<keyword evidence="6" id="KW-0146">Chitin degradation</keyword>
<name>A0A6A5VAK3_9PLEO</name>
<dbReference type="InterPro" id="IPR017853">
    <property type="entry name" value="GH"/>
</dbReference>
<dbReference type="PANTHER" id="PTHR47700">
    <property type="entry name" value="V CHITINASE, PUTATIVE (AFU_ORTHOLOGUE AFUA_6G13720)-RELATED"/>
    <property type="match status" value="1"/>
</dbReference>
<dbReference type="CDD" id="cd00035">
    <property type="entry name" value="ChtBD1"/>
    <property type="match status" value="1"/>
</dbReference>
<keyword evidence="4" id="KW-0147">Chitin-binding</keyword>
<organism evidence="15 16">
    <name type="scientific">Bimuria novae-zelandiae CBS 107.79</name>
    <dbReference type="NCBI Taxonomy" id="1447943"/>
    <lineage>
        <taxon>Eukaryota</taxon>
        <taxon>Fungi</taxon>
        <taxon>Dikarya</taxon>
        <taxon>Ascomycota</taxon>
        <taxon>Pezizomycotina</taxon>
        <taxon>Dothideomycetes</taxon>
        <taxon>Pleosporomycetidae</taxon>
        <taxon>Pleosporales</taxon>
        <taxon>Massarineae</taxon>
        <taxon>Didymosphaeriaceae</taxon>
        <taxon>Bimuria</taxon>
    </lineage>
</organism>
<keyword evidence="10" id="KW-0624">Polysaccharide degradation</keyword>
<evidence type="ECO:0000313" key="15">
    <source>
        <dbReference type="EMBL" id="KAF1972056.1"/>
    </source>
</evidence>
<evidence type="ECO:0000256" key="5">
    <source>
        <dbReference type="ARBA" id="ARBA00022801"/>
    </source>
</evidence>
<dbReference type="Gene3D" id="3.30.60.10">
    <property type="entry name" value="Endochitinase-like"/>
    <property type="match status" value="1"/>
</dbReference>
<feature type="domain" description="LysM" evidence="13">
    <location>
        <begin position="356"/>
        <end position="401"/>
    </location>
</feature>
<dbReference type="GO" id="GO:0000272">
    <property type="term" value="P:polysaccharide catabolic process"/>
    <property type="evidence" value="ECO:0007669"/>
    <property type="project" value="UniProtKB-KW"/>
</dbReference>
<keyword evidence="16" id="KW-1185">Reference proteome</keyword>
<sequence length="1261" mass="139471">MRSLLLHYVPCILLVNQVHLDTWLAAAERIKPDAFKPCPVSCSEARNMTSGAGWFLYPDSSKLAECNETMLLNMSVQPLNEDNTPAKGPIRACSADYDTNQRPVFVANELKASLCTTANRILEEDFIQIHRSVEHSTGSFSQADLLKNVLEFAYSQTAAIGLYVGIELHQHGITADVLESFIEYVGENAISETTIVQLCGADNRGADYNIGLVATSADNLSFIRESVRIWATGGCVSKTGAGQDWKKVTLRIPGVRIANSANGTNATTSPQPSQPSSIHVSAKSRLSIRAECKTTTIQSGDGCKELAKRCGIDQSKFEEYNGADICSTLTLYDSVCCSVGTLPVTLPPGNADGTCKLRTVEYRDDCTTLPGKCGISANDFMKANPKANLCSTLLPGQQVCCTAGKRPDLTPKPEANGNCATHTVLADETCSSIAIARDLDPKDLEDFNKNAWGWNGCDPKKFFRDFVMCVSSGTPPMPAAVANAVCGPTMPGTVKPPSGTNLSSLNPCPLNVCCNIWGQCGMTDDYCTVEKSATDIIKGAAPPSRIKVAYYESWNFNRECLHMSVDAIPSNYTHIHFAFANVTADFKPEITDERVQEQFEIFKEMPDVKKIISFGGWDFSTMPGTYSIMREAAKPANRETFKNNIVAFVNEHNLDGVDLDWEYPGAPDIPGIPSDDPQNGLNYYRLLSSIKSALGSSKSVSFAAPASFWYLKSYPIKNMAKDLDYIIYMTYDLHGQWDYGNKWTSPGCEKGNCLRSHVNETETNDALAMITKAGAPSNKVVVGVASYGRSFKMEQAGCDEEMCTFTGSPRVSNAHKGRCTDTAGYISNAEIQEILDRGNVNRQWTSEGSNILVYNDTEWVAYMSDDMKTKRSAFYDSYNFAGTTDWAVDLQQWWDCASSYISFEQLEEDADWTRPHCMEEYILQVELVVYKNALEKYKELIDDGYDGKFKTYERYVKEQIPLQVNNFMVSDKVDKYFTCKNYKCMACCDGCKYGCGVPGKDCFRGSDCVAGYQSLDMDACPRYEFRPPVISGDYIPNATFTLKDKDGFFKDLADTWGIAQEWIDFGNRLIRVNPNVCIGAGSDVQDCMLKNNNYLWNYPIPDDNIEIYNPKDVLGASYSNATDMRDRIDVMYQMGNYDGQMDLRDLVDASSLPSFSLEEAIESMAKIVEQANEIEKKERDMIRLIGGVGDAALTVYDIVQSPENAFMAVFMYLAGAGVGRSGFRNAANSRRSISKEDLDSLGNVKVRLDKIESLRVRSCPA</sequence>
<evidence type="ECO:0000259" key="14">
    <source>
        <dbReference type="PROSITE" id="PS51910"/>
    </source>
</evidence>
<dbReference type="Pfam" id="PF00704">
    <property type="entry name" value="Glyco_hydro_18"/>
    <property type="match status" value="1"/>
</dbReference>
<evidence type="ECO:0000256" key="2">
    <source>
        <dbReference type="ARBA" id="ARBA00008682"/>
    </source>
</evidence>
<comment type="catalytic activity">
    <reaction evidence="1">
        <text>Random endo-hydrolysis of N-acetyl-beta-D-glucosaminide (1-&gt;4)-beta-linkages in chitin and chitodextrins.</text>
        <dbReference type="EC" id="3.2.1.14"/>
    </reaction>
</comment>
<dbReference type="SUPFAM" id="SSF57016">
    <property type="entry name" value="Plant lectins/antimicrobial peptides"/>
    <property type="match status" value="1"/>
</dbReference>
<evidence type="ECO:0000256" key="4">
    <source>
        <dbReference type="ARBA" id="ARBA00022669"/>
    </source>
</evidence>
<dbReference type="SUPFAM" id="SSF54556">
    <property type="entry name" value="Chitinase insertion domain"/>
    <property type="match status" value="1"/>
</dbReference>
<feature type="chain" id="PRO_5025383204" description="chitinase" evidence="12">
    <location>
        <begin position="21"/>
        <end position="1261"/>
    </location>
</feature>
<dbReference type="InterPro" id="IPR029070">
    <property type="entry name" value="Chitinase_insertion_sf"/>
</dbReference>
<dbReference type="Pfam" id="PF00187">
    <property type="entry name" value="Chitin_bind_1"/>
    <property type="match status" value="1"/>
</dbReference>
<dbReference type="GO" id="GO:0008843">
    <property type="term" value="F:endochitinase activity"/>
    <property type="evidence" value="ECO:0007669"/>
    <property type="project" value="UniProtKB-EC"/>
</dbReference>
<accession>A0A6A5VAK3</accession>
<dbReference type="OrthoDB" id="73875at2759"/>
<evidence type="ECO:0000256" key="3">
    <source>
        <dbReference type="ARBA" id="ARBA00012729"/>
    </source>
</evidence>
<dbReference type="Gene3D" id="3.10.50.10">
    <property type="match status" value="1"/>
</dbReference>
<dbReference type="InterPro" id="IPR001223">
    <property type="entry name" value="Glyco_hydro18_cat"/>
</dbReference>
<feature type="domain" description="LysM" evidence="13">
    <location>
        <begin position="293"/>
        <end position="337"/>
    </location>
</feature>
<dbReference type="PROSITE" id="PS01095">
    <property type="entry name" value="GH18_1"/>
    <property type="match status" value="1"/>
</dbReference>
<evidence type="ECO:0000256" key="8">
    <source>
        <dbReference type="ARBA" id="ARBA00023277"/>
    </source>
</evidence>
<evidence type="ECO:0000256" key="12">
    <source>
        <dbReference type="SAM" id="SignalP"/>
    </source>
</evidence>
<evidence type="ECO:0000259" key="13">
    <source>
        <dbReference type="PROSITE" id="PS51782"/>
    </source>
</evidence>
<dbReference type="GO" id="GO:0006032">
    <property type="term" value="P:chitin catabolic process"/>
    <property type="evidence" value="ECO:0007669"/>
    <property type="project" value="UniProtKB-KW"/>
</dbReference>
<dbReference type="Proteomes" id="UP000800036">
    <property type="component" value="Unassembled WGS sequence"/>
</dbReference>
<dbReference type="PROSITE" id="PS51910">
    <property type="entry name" value="GH18_2"/>
    <property type="match status" value="1"/>
</dbReference>
<dbReference type="InterPro" id="IPR053214">
    <property type="entry name" value="LysM12-like"/>
</dbReference>
<reference evidence="15" key="1">
    <citation type="journal article" date="2020" name="Stud. Mycol.">
        <title>101 Dothideomycetes genomes: a test case for predicting lifestyles and emergence of pathogens.</title>
        <authorList>
            <person name="Haridas S."/>
            <person name="Albert R."/>
            <person name="Binder M."/>
            <person name="Bloem J."/>
            <person name="Labutti K."/>
            <person name="Salamov A."/>
            <person name="Andreopoulos B."/>
            <person name="Baker S."/>
            <person name="Barry K."/>
            <person name="Bills G."/>
            <person name="Bluhm B."/>
            <person name="Cannon C."/>
            <person name="Castanera R."/>
            <person name="Culley D."/>
            <person name="Daum C."/>
            <person name="Ezra D."/>
            <person name="Gonzalez J."/>
            <person name="Henrissat B."/>
            <person name="Kuo A."/>
            <person name="Liang C."/>
            <person name="Lipzen A."/>
            <person name="Lutzoni F."/>
            <person name="Magnuson J."/>
            <person name="Mondo S."/>
            <person name="Nolan M."/>
            <person name="Ohm R."/>
            <person name="Pangilinan J."/>
            <person name="Park H.-J."/>
            <person name="Ramirez L."/>
            <person name="Alfaro M."/>
            <person name="Sun H."/>
            <person name="Tritt A."/>
            <person name="Yoshinaga Y."/>
            <person name="Zwiers L.-H."/>
            <person name="Turgeon B."/>
            <person name="Goodwin S."/>
            <person name="Spatafora J."/>
            <person name="Crous P."/>
            <person name="Grigoriev I."/>
        </authorList>
    </citation>
    <scope>NUCLEOTIDE SEQUENCE</scope>
    <source>
        <strain evidence="15">CBS 107.79</strain>
    </source>
</reference>
<dbReference type="Gene3D" id="3.10.350.10">
    <property type="entry name" value="LysM domain"/>
    <property type="match status" value="2"/>
</dbReference>
<evidence type="ECO:0000256" key="6">
    <source>
        <dbReference type="ARBA" id="ARBA00023024"/>
    </source>
</evidence>
<dbReference type="PROSITE" id="PS51782">
    <property type="entry name" value="LYSM"/>
    <property type="match status" value="2"/>
</dbReference>
<dbReference type="PANTHER" id="PTHR47700:SF2">
    <property type="entry name" value="CHITINASE"/>
    <property type="match status" value="1"/>
</dbReference>
<dbReference type="SMART" id="SM00636">
    <property type="entry name" value="Glyco_18"/>
    <property type="match status" value="1"/>
</dbReference>
<dbReference type="InterPro" id="IPR036861">
    <property type="entry name" value="Endochitinase-like_sf"/>
</dbReference>
<feature type="signal peptide" evidence="12">
    <location>
        <begin position="1"/>
        <end position="20"/>
    </location>
</feature>
<evidence type="ECO:0000256" key="7">
    <source>
        <dbReference type="ARBA" id="ARBA00023026"/>
    </source>
</evidence>
<comment type="similarity">
    <text evidence="2">Belongs to the glycosyl hydrolase 18 family. Chitinase class V subfamily.</text>
</comment>
<dbReference type="SUPFAM" id="SSF51445">
    <property type="entry name" value="(Trans)glycosidases"/>
    <property type="match status" value="1"/>
</dbReference>
<keyword evidence="8" id="KW-0119">Carbohydrate metabolism</keyword>
<evidence type="ECO:0000256" key="10">
    <source>
        <dbReference type="ARBA" id="ARBA00023326"/>
    </source>
</evidence>
<evidence type="ECO:0000313" key="16">
    <source>
        <dbReference type="Proteomes" id="UP000800036"/>
    </source>
</evidence>
<evidence type="ECO:0000256" key="1">
    <source>
        <dbReference type="ARBA" id="ARBA00000822"/>
    </source>
</evidence>
<keyword evidence="12" id="KW-0732">Signal</keyword>
<gene>
    <name evidence="15" type="ORF">BU23DRAFT_581249</name>
</gene>
<dbReference type="Pfam" id="PF01476">
    <property type="entry name" value="LysM"/>
    <property type="match status" value="1"/>
</dbReference>
<dbReference type="GO" id="GO:0008061">
    <property type="term" value="F:chitin binding"/>
    <property type="evidence" value="ECO:0007669"/>
    <property type="project" value="UniProtKB-KW"/>
</dbReference>